<dbReference type="InterPro" id="IPR013022">
    <property type="entry name" value="Xyl_isomerase-like_TIM-brl"/>
</dbReference>
<dbReference type="Pfam" id="PF01261">
    <property type="entry name" value="AP_endonuc_2"/>
    <property type="match status" value="1"/>
</dbReference>
<dbReference type="Gene3D" id="3.20.20.150">
    <property type="entry name" value="Divalent-metal-dependent TIM barrel enzymes"/>
    <property type="match status" value="1"/>
</dbReference>
<evidence type="ECO:0000259" key="1">
    <source>
        <dbReference type="Pfam" id="PF01261"/>
    </source>
</evidence>
<dbReference type="GO" id="GO:0016853">
    <property type="term" value="F:isomerase activity"/>
    <property type="evidence" value="ECO:0007669"/>
    <property type="project" value="UniProtKB-KW"/>
</dbReference>
<proteinExistence type="predicted"/>
<sequence>MKLSLFTAAAPDLEPEPTAQLLAEQGWDGVEWRVTDQRPADQPGFWAGNRATWPLTGLEDSLDEIRRITDAAGLEISGIGGYVRCTDHEGVERMLSATAKLGAPRVRVTVPGVQPGESYREVFARARDDYAFVADRAGELGVQALVELHHGTITASASAAFRLLDGLDPEAVGVIHDLGNLLFEGQENPRWAFDLLGPYLAHVHVKNGVWRPTGTDEAGVTHWEHGWATLRGGIADVADYVDALKEHGYDGWITCEDFSTELPQTERLADDLAYLRSLL</sequence>
<keyword evidence="2" id="KW-0413">Isomerase</keyword>
<dbReference type="InterPro" id="IPR036237">
    <property type="entry name" value="Xyl_isomerase-like_sf"/>
</dbReference>
<gene>
    <name evidence="2" type="ORF">FHX74_002428</name>
</gene>
<dbReference type="Proteomes" id="UP000523079">
    <property type="component" value="Unassembled WGS sequence"/>
</dbReference>
<accession>A0A7W3IT85</accession>
<dbReference type="PANTHER" id="PTHR12110">
    <property type="entry name" value="HYDROXYPYRUVATE ISOMERASE"/>
    <property type="match status" value="1"/>
</dbReference>
<dbReference type="RefSeq" id="WP_182560345.1">
    <property type="nucleotide sequence ID" value="NZ_JACGWT010000003.1"/>
</dbReference>
<comment type="caution">
    <text evidence="2">The sequence shown here is derived from an EMBL/GenBank/DDBJ whole genome shotgun (WGS) entry which is preliminary data.</text>
</comment>
<dbReference type="PANTHER" id="PTHR12110:SF41">
    <property type="entry name" value="INOSOSE DEHYDRATASE"/>
    <property type="match status" value="1"/>
</dbReference>
<organism evidence="2 3">
    <name type="scientific">Microlunatus kandeliicorticis</name>
    <dbReference type="NCBI Taxonomy" id="1759536"/>
    <lineage>
        <taxon>Bacteria</taxon>
        <taxon>Bacillati</taxon>
        <taxon>Actinomycetota</taxon>
        <taxon>Actinomycetes</taxon>
        <taxon>Propionibacteriales</taxon>
        <taxon>Propionibacteriaceae</taxon>
        <taxon>Microlunatus</taxon>
    </lineage>
</organism>
<dbReference type="AlphaFoldDB" id="A0A7W3IT85"/>
<reference evidence="2 3" key="1">
    <citation type="submission" date="2020-07" db="EMBL/GenBank/DDBJ databases">
        <title>Sequencing the genomes of 1000 actinobacteria strains.</title>
        <authorList>
            <person name="Klenk H.-P."/>
        </authorList>
    </citation>
    <scope>NUCLEOTIDE SEQUENCE [LARGE SCALE GENOMIC DNA]</scope>
    <source>
        <strain evidence="2 3">DSM 100723</strain>
    </source>
</reference>
<dbReference type="SUPFAM" id="SSF51658">
    <property type="entry name" value="Xylose isomerase-like"/>
    <property type="match status" value="1"/>
</dbReference>
<name>A0A7W3IT85_9ACTN</name>
<keyword evidence="3" id="KW-1185">Reference proteome</keyword>
<feature type="domain" description="Xylose isomerase-like TIM barrel" evidence="1">
    <location>
        <begin position="20"/>
        <end position="277"/>
    </location>
</feature>
<dbReference type="InterPro" id="IPR050312">
    <property type="entry name" value="IolE/XylAMocC-like"/>
</dbReference>
<evidence type="ECO:0000313" key="2">
    <source>
        <dbReference type="EMBL" id="MBA8794809.1"/>
    </source>
</evidence>
<dbReference type="EMBL" id="JACGWT010000003">
    <property type="protein sequence ID" value="MBA8794809.1"/>
    <property type="molecule type" value="Genomic_DNA"/>
</dbReference>
<evidence type="ECO:0000313" key="3">
    <source>
        <dbReference type="Proteomes" id="UP000523079"/>
    </source>
</evidence>
<protein>
    <submittedName>
        <fullName evidence="2">Sugar phosphate isomerase/epimerase</fullName>
    </submittedName>
</protein>